<comment type="caution">
    <text evidence="16">The sequence shown here is derived from an EMBL/GenBank/DDBJ whole genome shotgun (WGS) entry which is preliminary data.</text>
</comment>
<evidence type="ECO:0000256" key="11">
    <source>
        <dbReference type="ARBA" id="ARBA00093496"/>
    </source>
</evidence>
<dbReference type="Proteomes" id="UP000664991">
    <property type="component" value="Chromosome 17"/>
</dbReference>
<sequence length="507" mass="56959">MASVQQGEKQLFEKFWRGTFKAVATPRPESIIVASITARKPLPRTEPQSSPMVSAQDGPSEKLSQHLASKVLGTNSWDRGKACREPSPARARSASHSKDLTPLPSSRGKKKKKKATRKKRRRSPSYSPSPVKKKKKKSSKKHKRHRSFSKKRRHRGFQSPCLECTEVKKSNLVPSTDRSSPMRGCSRSSSYASTRSSSHSSRSPNPRASPRYTRSRSTSSGKRSSSRSPSYSSKSGKRSPPSRSSRSRRSPSYSRYSPSRERNPKYSEKDSQQRERERARRRRRSYSPMRKRRRDSPSHLEARRITSSAATMADGQMPFPCHYTSRRRRDPFRDSPLSSRLLDDGFGMDPFPDDLTASWPDWALPRLSSAWPGTLRSGMVPRGPTAMTRFGVPAEGRSPPPFPGEPWKVCVNVHSFKPEELMVKTKDGYVEVSGKHEEKQQEGGIVSKNFTKKIQLPAEVDPVTVFASLSPEGLLIIEAPQVPPYSPFGESSFNNELPQDGQEVTCT</sequence>
<keyword evidence="8" id="KW-0143">Chaperone</keyword>
<dbReference type="PANTHER" id="PTHR46906">
    <property type="entry name" value="HEAT SHOCK PROTEIN BETA-8"/>
    <property type="match status" value="1"/>
</dbReference>
<dbReference type="InterPro" id="IPR001436">
    <property type="entry name" value="Alpha-crystallin/sHSP_animal"/>
</dbReference>
<evidence type="ECO:0000256" key="5">
    <source>
        <dbReference type="ARBA" id="ARBA00022490"/>
    </source>
</evidence>
<dbReference type="GO" id="GO:0005634">
    <property type="term" value="C:nucleus"/>
    <property type="evidence" value="ECO:0007669"/>
    <property type="project" value="UniProtKB-SubCell"/>
</dbReference>
<evidence type="ECO:0000313" key="17">
    <source>
        <dbReference type="Proteomes" id="UP000664991"/>
    </source>
</evidence>
<dbReference type="InterPro" id="IPR008978">
    <property type="entry name" value="HSP20-like_chaperone"/>
</dbReference>
<feature type="compositionally biased region" description="Basic and acidic residues" evidence="14">
    <location>
        <begin position="295"/>
        <end position="304"/>
    </location>
</feature>
<evidence type="ECO:0000256" key="12">
    <source>
        <dbReference type="PROSITE-ProRule" id="PRU00285"/>
    </source>
</evidence>
<feature type="compositionally biased region" description="Polar residues" evidence="14">
    <location>
        <begin position="489"/>
        <end position="507"/>
    </location>
</feature>
<dbReference type="Pfam" id="PF00011">
    <property type="entry name" value="HSP20"/>
    <property type="match status" value="1"/>
</dbReference>
<evidence type="ECO:0000256" key="13">
    <source>
        <dbReference type="RuleBase" id="RU003616"/>
    </source>
</evidence>
<dbReference type="Pfam" id="PF15230">
    <property type="entry name" value="SRRM_C"/>
    <property type="match status" value="1"/>
</dbReference>
<feature type="compositionally biased region" description="Basic residues" evidence="14">
    <location>
        <begin position="131"/>
        <end position="156"/>
    </location>
</feature>
<gene>
    <name evidence="16" type="ORF">JEQ12_007307</name>
</gene>
<feature type="domain" description="SHSP" evidence="15">
    <location>
        <begin position="385"/>
        <end position="496"/>
    </location>
</feature>
<dbReference type="Gene3D" id="2.60.40.790">
    <property type="match status" value="1"/>
</dbReference>
<evidence type="ECO:0000256" key="14">
    <source>
        <dbReference type="SAM" id="MobiDB-lite"/>
    </source>
</evidence>
<evidence type="ECO:0000256" key="10">
    <source>
        <dbReference type="ARBA" id="ARBA00093303"/>
    </source>
</evidence>
<evidence type="ECO:0000256" key="3">
    <source>
        <dbReference type="ARBA" id="ARBA00018965"/>
    </source>
</evidence>
<dbReference type="CDD" id="cd06480">
    <property type="entry name" value="ACD_HspB8_like"/>
    <property type="match status" value="1"/>
</dbReference>
<evidence type="ECO:0000256" key="9">
    <source>
        <dbReference type="ARBA" id="ARBA00023242"/>
    </source>
</evidence>
<dbReference type="PRINTS" id="PR00299">
    <property type="entry name" value="ACRYSTALLIN"/>
</dbReference>
<dbReference type="GO" id="GO:0101031">
    <property type="term" value="C:protein folding chaperone complex"/>
    <property type="evidence" value="ECO:0007669"/>
    <property type="project" value="TreeGrafter"/>
</dbReference>
<feature type="region of interest" description="Disordered" evidence="14">
    <location>
        <begin position="36"/>
        <end position="336"/>
    </location>
</feature>
<comment type="subcellular location">
    <subcellularLocation>
        <location evidence="2">Cytoplasm</location>
    </subcellularLocation>
    <subcellularLocation>
        <location evidence="1">Nucleus</location>
    </subcellularLocation>
</comment>
<keyword evidence="9" id="KW-0539">Nucleus</keyword>
<comment type="function">
    <text evidence="10">Involved in the chaperone-assisted selective autophagy (CASA), a crucial process for protein quality control, particularly in mechanical strained cells and tissues such as muscle. Displays temperature-dependent chaperone activity.</text>
</comment>
<dbReference type="FunFam" id="2.60.40.790:FF:000028">
    <property type="entry name" value="Heat shock protein beta-8"/>
    <property type="match status" value="1"/>
</dbReference>
<name>A0A835ZRM4_SHEEP</name>
<dbReference type="PANTHER" id="PTHR46906:SF1">
    <property type="entry name" value="HEAT SHOCK PROTEIN BETA-8"/>
    <property type="match status" value="1"/>
</dbReference>
<evidence type="ECO:0000259" key="15">
    <source>
        <dbReference type="PROSITE" id="PS01031"/>
    </source>
</evidence>
<dbReference type="InterPro" id="IPR029360">
    <property type="entry name" value="SRRM_C"/>
</dbReference>
<evidence type="ECO:0000256" key="1">
    <source>
        <dbReference type="ARBA" id="ARBA00004123"/>
    </source>
</evidence>
<comment type="subunit">
    <text evidence="11">Monomer. Forms a ternary complex with BAG3 and HSPA1A. Component of the chaperone-assisted selective autophagy (CASA) complex consisting of BAG3, HSPA8/HSC70, HSPB8 and STUB1/CHIP. Interacts with HSPB1. Interacts with DNAJB6. Interacts with BAG3.</text>
</comment>
<reference evidence="16 17" key="1">
    <citation type="submission" date="2020-12" db="EMBL/GenBank/DDBJ databases">
        <title>De novo assembly of Tibetan sheep genome.</title>
        <authorList>
            <person name="Li X."/>
        </authorList>
    </citation>
    <scope>NUCLEOTIDE SEQUENCE [LARGE SCALE GENOMIC DNA]</scope>
    <source>
        <tissue evidence="16">Heart</tissue>
    </source>
</reference>
<feature type="region of interest" description="Disordered" evidence="14">
    <location>
        <begin position="487"/>
        <end position="507"/>
    </location>
</feature>
<evidence type="ECO:0000256" key="2">
    <source>
        <dbReference type="ARBA" id="ARBA00004496"/>
    </source>
</evidence>
<dbReference type="PROSITE" id="PS01031">
    <property type="entry name" value="SHSP"/>
    <property type="match status" value="1"/>
</dbReference>
<evidence type="ECO:0000256" key="7">
    <source>
        <dbReference type="ARBA" id="ARBA00023016"/>
    </source>
</evidence>
<dbReference type="EMBL" id="JAEMGP010000017">
    <property type="protein sequence ID" value="KAG5198711.1"/>
    <property type="molecule type" value="Genomic_DNA"/>
</dbReference>
<evidence type="ECO:0000256" key="8">
    <source>
        <dbReference type="ARBA" id="ARBA00023186"/>
    </source>
</evidence>
<dbReference type="InterPro" id="IPR002068">
    <property type="entry name" value="A-crystallin/Hsp20_dom"/>
</dbReference>
<keyword evidence="4" id="KW-0488">Methylation</keyword>
<keyword evidence="6" id="KW-0597">Phosphoprotein</keyword>
<feature type="compositionally biased region" description="Basic residues" evidence="14">
    <location>
        <begin position="107"/>
        <end position="123"/>
    </location>
</feature>
<keyword evidence="7" id="KW-0346">Stress response</keyword>
<dbReference type="SUPFAM" id="SSF49764">
    <property type="entry name" value="HSP20-like chaperones"/>
    <property type="match status" value="1"/>
</dbReference>
<dbReference type="InterPro" id="IPR043254">
    <property type="entry name" value="HSPB8"/>
</dbReference>
<keyword evidence="5" id="KW-0963">Cytoplasm</keyword>
<protein>
    <recommendedName>
        <fullName evidence="3">Heat shock protein beta-8</fullName>
    </recommendedName>
</protein>
<comment type="similarity">
    <text evidence="12 13">Belongs to the small heat shock protein (HSP20) family.</text>
</comment>
<evidence type="ECO:0000256" key="4">
    <source>
        <dbReference type="ARBA" id="ARBA00022481"/>
    </source>
</evidence>
<dbReference type="GO" id="GO:0042803">
    <property type="term" value="F:protein homodimerization activity"/>
    <property type="evidence" value="ECO:0007669"/>
    <property type="project" value="InterPro"/>
</dbReference>
<feature type="compositionally biased region" description="Basic and acidic residues" evidence="14">
    <location>
        <begin position="258"/>
        <end position="278"/>
    </location>
</feature>
<evidence type="ECO:0000313" key="16">
    <source>
        <dbReference type="EMBL" id="KAG5198711.1"/>
    </source>
</evidence>
<feature type="compositionally biased region" description="Basic residues" evidence="14">
    <location>
        <begin position="279"/>
        <end position="294"/>
    </location>
</feature>
<accession>A0A835ZRM4</accession>
<dbReference type="GO" id="GO:0034620">
    <property type="term" value="P:cellular response to unfolded protein"/>
    <property type="evidence" value="ECO:0007669"/>
    <property type="project" value="InterPro"/>
</dbReference>
<feature type="compositionally biased region" description="Low complexity" evidence="14">
    <location>
        <begin position="178"/>
        <end position="257"/>
    </location>
</feature>
<dbReference type="GO" id="GO:0005737">
    <property type="term" value="C:cytoplasm"/>
    <property type="evidence" value="ECO:0007669"/>
    <property type="project" value="UniProtKB-SubCell"/>
</dbReference>
<organism evidence="16 17">
    <name type="scientific">Ovis aries</name>
    <name type="common">Sheep</name>
    <dbReference type="NCBI Taxonomy" id="9940"/>
    <lineage>
        <taxon>Eukaryota</taxon>
        <taxon>Metazoa</taxon>
        <taxon>Chordata</taxon>
        <taxon>Craniata</taxon>
        <taxon>Vertebrata</taxon>
        <taxon>Euteleostomi</taxon>
        <taxon>Mammalia</taxon>
        <taxon>Eutheria</taxon>
        <taxon>Laurasiatheria</taxon>
        <taxon>Artiodactyla</taxon>
        <taxon>Ruminantia</taxon>
        <taxon>Pecora</taxon>
        <taxon>Bovidae</taxon>
        <taxon>Caprinae</taxon>
        <taxon>Ovis</taxon>
    </lineage>
</organism>
<dbReference type="InterPro" id="IPR042790">
    <property type="entry name" value="HspB8_ACD"/>
</dbReference>
<evidence type="ECO:0000256" key="6">
    <source>
        <dbReference type="ARBA" id="ARBA00022553"/>
    </source>
</evidence>
<proteinExistence type="inferred from homology"/>
<dbReference type="AlphaFoldDB" id="A0A835ZRM4"/>